<organism evidence="7 8">
    <name type="scientific">Candidatus Methanomassiliicoccus intestinalis</name>
    <dbReference type="NCBI Taxonomy" id="1406512"/>
    <lineage>
        <taxon>Archaea</taxon>
        <taxon>Methanobacteriati</taxon>
        <taxon>Thermoplasmatota</taxon>
        <taxon>Thermoplasmata</taxon>
        <taxon>Methanomassiliicoccales</taxon>
        <taxon>Methanomassiliicoccaceae</taxon>
        <taxon>Methanomassiliicoccus</taxon>
    </lineage>
</organism>
<evidence type="ECO:0000256" key="4">
    <source>
        <dbReference type="ARBA" id="ARBA00022989"/>
    </source>
</evidence>
<sequence length="349" mass="37953">MASSKKKWFGYLVTAALSLILILALLVSADVNEVSEELAHSSLLLIVIAALLYLAMVFVRTVRWYILLKGAGQTLPFKSCLPHYAVGQALNDVTPGRVLGDAVRAAGIREEEEGVTIGASLSTLVYERVMDMLFTTIALVASFASVYIFGIYEGAWDALAFLMVVIVLGNLLVIGIISHPAIAAKLGAFGIWVSKALKNEKDRERFANWVNKTVASFNEGRSMSWKKNKKHIITSMFLTILIWCMEFTRMVIIFDSIGATVFLSVIVLSSIISFTAQLIFPAGGGNMMVVSEFFQAAGLTSAVSATAGLLSIITSIWLIVPIALCIFILKKGRYGTHRGKTGQQTTVNE</sequence>
<dbReference type="EMBL" id="LVVT01000002">
    <property type="protein sequence ID" value="TQS84342.1"/>
    <property type="molecule type" value="Genomic_DNA"/>
</dbReference>
<name>A0A8J8TF83_9ARCH</name>
<dbReference type="Proteomes" id="UP000752814">
    <property type="component" value="Unassembled WGS sequence"/>
</dbReference>
<evidence type="ECO:0000256" key="1">
    <source>
        <dbReference type="ARBA" id="ARBA00004651"/>
    </source>
</evidence>
<protein>
    <submittedName>
        <fullName evidence="7">Uncharacterized protein</fullName>
    </submittedName>
</protein>
<feature type="transmembrane region" description="Helical" evidence="6">
    <location>
        <begin position="232"/>
        <end position="254"/>
    </location>
</feature>
<keyword evidence="5 6" id="KW-0472">Membrane</keyword>
<gene>
    <name evidence="7" type="ORF">A3207_05750</name>
</gene>
<proteinExistence type="predicted"/>
<evidence type="ECO:0000313" key="7">
    <source>
        <dbReference type="EMBL" id="TQS84342.1"/>
    </source>
</evidence>
<keyword evidence="4 6" id="KW-1133">Transmembrane helix</keyword>
<dbReference type="PANTHER" id="PTHR40277">
    <property type="entry name" value="BLL5419 PROTEIN"/>
    <property type="match status" value="1"/>
</dbReference>
<dbReference type="RefSeq" id="WP_400256403.1">
    <property type="nucleotide sequence ID" value="NZ_CAYAYE010000032.1"/>
</dbReference>
<evidence type="ECO:0000256" key="2">
    <source>
        <dbReference type="ARBA" id="ARBA00022475"/>
    </source>
</evidence>
<feature type="transmembrane region" description="Helical" evidence="6">
    <location>
        <begin position="158"/>
        <end position="177"/>
    </location>
</feature>
<feature type="transmembrane region" description="Helical" evidence="6">
    <location>
        <begin position="132"/>
        <end position="152"/>
    </location>
</feature>
<dbReference type="PANTHER" id="PTHR40277:SF1">
    <property type="entry name" value="BLL5419 PROTEIN"/>
    <property type="match status" value="1"/>
</dbReference>
<accession>A0A8J8TF83</accession>
<feature type="transmembrane region" description="Helical" evidence="6">
    <location>
        <begin position="309"/>
        <end position="329"/>
    </location>
</feature>
<dbReference type="AlphaFoldDB" id="A0A8J8TF83"/>
<keyword evidence="2" id="KW-1003">Cell membrane</keyword>
<dbReference type="Pfam" id="PF03706">
    <property type="entry name" value="LPG_synthase_TM"/>
    <property type="match status" value="1"/>
</dbReference>
<feature type="transmembrane region" description="Helical" evidence="6">
    <location>
        <begin position="39"/>
        <end position="59"/>
    </location>
</feature>
<evidence type="ECO:0000256" key="6">
    <source>
        <dbReference type="SAM" id="Phobius"/>
    </source>
</evidence>
<feature type="transmembrane region" description="Helical" evidence="6">
    <location>
        <begin position="260"/>
        <end position="280"/>
    </location>
</feature>
<evidence type="ECO:0000256" key="3">
    <source>
        <dbReference type="ARBA" id="ARBA00022692"/>
    </source>
</evidence>
<dbReference type="GO" id="GO:0005886">
    <property type="term" value="C:plasma membrane"/>
    <property type="evidence" value="ECO:0007669"/>
    <property type="project" value="UniProtKB-SubCell"/>
</dbReference>
<comment type="caution">
    <text evidence="7">The sequence shown here is derived from an EMBL/GenBank/DDBJ whole genome shotgun (WGS) entry which is preliminary data.</text>
</comment>
<dbReference type="InterPro" id="IPR022791">
    <property type="entry name" value="L-PG_synthase/AglD"/>
</dbReference>
<evidence type="ECO:0000256" key="5">
    <source>
        <dbReference type="ARBA" id="ARBA00023136"/>
    </source>
</evidence>
<keyword evidence="3 6" id="KW-0812">Transmembrane</keyword>
<evidence type="ECO:0000313" key="8">
    <source>
        <dbReference type="Proteomes" id="UP000752814"/>
    </source>
</evidence>
<comment type="subcellular location">
    <subcellularLocation>
        <location evidence="1">Cell membrane</location>
        <topology evidence="1">Multi-pass membrane protein</topology>
    </subcellularLocation>
</comment>
<reference evidence="7" key="1">
    <citation type="submission" date="2016-03" db="EMBL/GenBank/DDBJ databases">
        <authorList>
            <person name="Borrel G."/>
            <person name="Mccann A."/>
            <person name="O'Toole P.W."/>
        </authorList>
    </citation>
    <scope>NUCLEOTIDE SEQUENCE</scope>
    <source>
        <strain evidence="7">183</strain>
    </source>
</reference>
<dbReference type="NCBIfam" id="TIGR00374">
    <property type="entry name" value="flippase-like domain"/>
    <property type="match status" value="1"/>
</dbReference>